<reference evidence="1 2" key="1">
    <citation type="journal article" date="2019" name="Genome Biol. Evol.">
        <title>Insights into the evolution of the New World diploid cottons (Gossypium, subgenus Houzingenia) based on genome sequencing.</title>
        <authorList>
            <person name="Grover C.E."/>
            <person name="Arick M.A. 2nd"/>
            <person name="Thrash A."/>
            <person name="Conover J.L."/>
            <person name="Sanders W.S."/>
            <person name="Peterson D.G."/>
            <person name="Frelichowski J.E."/>
            <person name="Scheffler J.A."/>
            <person name="Scheffler B.E."/>
            <person name="Wendel J.F."/>
        </authorList>
    </citation>
    <scope>NUCLEOTIDE SEQUENCE [LARGE SCALE GENOMIC DNA]</scope>
    <source>
        <strain evidence="1">157</strain>
        <tissue evidence="1">Leaf</tissue>
    </source>
</reference>
<organism evidence="1 2">
    <name type="scientific">Gossypium lobatum</name>
    <dbReference type="NCBI Taxonomy" id="34289"/>
    <lineage>
        <taxon>Eukaryota</taxon>
        <taxon>Viridiplantae</taxon>
        <taxon>Streptophyta</taxon>
        <taxon>Embryophyta</taxon>
        <taxon>Tracheophyta</taxon>
        <taxon>Spermatophyta</taxon>
        <taxon>Magnoliopsida</taxon>
        <taxon>eudicotyledons</taxon>
        <taxon>Gunneridae</taxon>
        <taxon>Pentapetalae</taxon>
        <taxon>rosids</taxon>
        <taxon>malvids</taxon>
        <taxon>Malvales</taxon>
        <taxon>Malvaceae</taxon>
        <taxon>Malvoideae</taxon>
        <taxon>Gossypium</taxon>
    </lineage>
</organism>
<dbReference type="Pfam" id="PF00022">
    <property type="entry name" value="Actin"/>
    <property type="match status" value="1"/>
</dbReference>
<evidence type="ECO:0000313" key="1">
    <source>
        <dbReference type="EMBL" id="MBA0547722.1"/>
    </source>
</evidence>
<dbReference type="AlphaFoldDB" id="A0A7J8L5W8"/>
<dbReference type="SUPFAM" id="SSF53067">
    <property type="entry name" value="Actin-like ATPase domain"/>
    <property type="match status" value="1"/>
</dbReference>
<dbReference type="EMBL" id="JABEZX010000001">
    <property type="protein sequence ID" value="MBA0547722.1"/>
    <property type="molecule type" value="Genomic_DNA"/>
</dbReference>
<evidence type="ECO:0000313" key="2">
    <source>
        <dbReference type="Proteomes" id="UP000593572"/>
    </source>
</evidence>
<protein>
    <recommendedName>
        <fullName evidence="3">Actin</fullName>
    </recommendedName>
</protein>
<evidence type="ECO:0008006" key="3">
    <source>
        <dbReference type="Google" id="ProtNLM"/>
    </source>
</evidence>
<dbReference type="InterPro" id="IPR004000">
    <property type="entry name" value="Actin"/>
</dbReference>
<dbReference type="Gene3D" id="3.30.420.40">
    <property type="match status" value="1"/>
</dbReference>
<keyword evidence="2" id="KW-1185">Reference proteome</keyword>
<gene>
    <name evidence="1" type="ORF">Golob_018867</name>
</gene>
<comment type="caution">
    <text evidence="1">The sequence shown here is derived from an EMBL/GenBank/DDBJ whole genome shotgun (WGS) entry which is preliminary data.</text>
</comment>
<proteinExistence type="predicted"/>
<dbReference type="InterPro" id="IPR043129">
    <property type="entry name" value="ATPase_NBD"/>
</dbReference>
<accession>A0A7J8L5W8</accession>
<dbReference type="Proteomes" id="UP000593572">
    <property type="component" value="Unassembled WGS sequence"/>
</dbReference>
<name>A0A7J8L5W8_9ROSI</name>
<sequence length="80" mass="8863">MESGGLHEILVRSIRGDMDVRREMFGNVVLSGGTTSMPVLAKRLAHQLPKGESQADVVYKGRVHGIRLIYCSHEMLLSNN</sequence>